<dbReference type="SUPFAM" id="SSF103473">
    <property type="entry name" value="MFS general substrate transporter"/>
    <property type="match status" value="1"/>
</dbReference>
<evidence type="ECO:0000256" key="1">
    <source>
        <dbReference type="ARBA" id="ARBA00004141"/>
    </source>
</evidence>
<feature type="transmembrane region" description="Helical" evidence="7">
    <location>
        <begin position="210"/>
        <end position="232"/>
    </location>
</feature>
<dbReference type="GO" id="GO:0016020">
    <property type="term" value="C:membrane"/>
    <property type="evidence" value="ECO:0007669"/>
    <property type="project" value="UniProtKB-SubCell"/>
</dbReference>
<comment type="caution">
    <text evidence="9">The sequence shown here is derived from an EMBL/GenBank/DDBJ whole genome shotgun (WGS) entry which is preliminary data.</text>
</comment>
<dbReference type="EMBL" id="JARPUR010000002">
    <property type="protein sequence ID" value="KAK4881273.1"/>
    <property type="molecule type" value="Genomic_DNA"/>
</dbReference>
<accession>A0AAN7PBU1</accession>
<organism evidence="9 10">
    <name type="scientific">Aquatica leii</name>
    <dbReference type="NCBI Taxonomy" id="1421715"/>
    <lineage>
        <taxon>Eukaryota</taxon>
        <taxon>Metazoa</taxon>
        <taxon>Ecdysozoa</taxon>
        <taxon>Arthropoda</taxon>
        <taxon>Hexapoda</taxon>
        <taxon>Insecta</taxon>
        <taxon>Pterygota</taxon>
        <taxon>Neoptera</taxon>
        <taxon>Endopterygota</taxon>
        <taxon>Coleoptera</taxon>
        <taxon>Polyphaga</taxon>
        <taxon>Elateriformia</taxon>
        <taxon>Elateroidea</taxon>
        <taxon>Lampyridae</taxon>
        <taxon>Luciolinae</taxon>
        <taxon>Aquatica</taxon>
    </lineage>
</organism>
<evidence type="ECO:0000256" key="4">
    <source>
        <dbReference type="ARBA" id="ARBA00022692"/>
    </source>
</evidence>
<feature type="transmembrane region" description="Helical" evidence="7">
    <location>
        <begin position="420"/>
        <end position="438"/>
    </location>
</feature>
<comment type="similarity">
    <text evidence="2">Belongs to the major facilitator superfamily.</text>
</comment>
<keyword evidence="6 7" id="KW-0472">Membrane</keyword>
<dbReference type="AlphaFoldDB" id="A0AAN7PBU1"/>
<gene>
    <name evidence="9" type="ORF">RN001_004592</name>
</gene>
<dbReference type="PROSITE" id="PS00216">
    <property type="entry name" value="SUGAR_TRANSPORT_1"/>
    <property type="match status" value="1"/>
</dbReference>
<feature type="transmembrane region" description="Helical" evidence="7">
    <location>
        <begin position="445"/>
        <end position="466"/>
    </location>
</feature>
<feature type="transmembrane region" description="Helical" evidence="7">
    <location>
        <begin position="472"/>
        <end position="493"/>
    </location>
</feature>
<dbReference type="InterPro" id="IPR036259">
    <property type="entry name" value="MFS_trans_sf"/>
</dbReference>
<evidence type="ECO:0000256" key="5">
    <source>
        <dbReference type="ARBA" id="ARBA00022989"/>
    </source>
</evidence>
<dbReference type="InterPro" id="IPR005829">
    <property type="entry name" value="Sugar_transporter_CS"/>
</dbReference>
<dbReference type="PROSITE" id="PS50850">
    <property type="entry name" value="MFS"/>
    <property type="match status" value="1"/>
</dbReference>
<feature type="transmembrane region" description="Helical" evidence="7">
    <location>
        <begin position="252"/>
        <end position="272"/>
    </location>
</feature>
<feature type="domain" description="Major facilitator superfamily (MFS) profile" evidence="8">
    <location>
        <begin position="76"/>
        <end position="564"/>
    </location>
</feature>
<evidence type="ECO:0000256" key="3">
    <source>
        <dbReference type="ARBA" id="ARBA00022448"/>
    </source>
</evidence>
<sequence>MMKEDKSYCEVILCDVSEAAGTVTDDLLPAEYHKCKRHNGVSGNDPGDYECYTPFDEILRHRPSVQSLGFDSSETPEVTLDELQLIQNEDTRISIEMFEDAPDVDGAIPGCSKTPGIEMVVSRESSPSISQSRMAFGGFFFSSVSDITGRKCMIPMSLMMIFGSTFACGFAHGPVMIITCVFILGAGLVANANSVKIHLSEILPANKRGFFLTFQDIFWTIGYVTGALTAWLLTPTIILQQNKEMRLATWRLIFGLSGVSSIVVACASALLLPSPRFLLFSKKYPEALDTLKRMYAINNSKHCETYSVYQSDLYGCVDEFNMNNYRRPITCMEHIITIMRKMKHSVCYVLSKRFICVTKLLILYKFVVTFELIAVNIWLAKMLQHGNKSDCYFKAVDILHLEDGNNKCNENVSISLYNEFFVLAAFIACGQLILMLNIDRFGRRIAILSGCITCAATSFILGYTYNVYAVRLISAAGFMMAYSIIDSTLNIIIIESYPTALRGTAAGGIPFFARFASGFIKRFLEMPCQHSFIIMGTVMLGAYRKHYLEKIYVSILENQYNTLN</sequence>
<evidence type="ECO:0000259" key="8">
    <source>
        <dbReference type="PROSITE" id="PS50850"/>
    </source>
</evidence>
<dbReference type="GO" id="GO:0022857">
    <property type="term" value="F:transmembrane transporter activity"/>
    <property type="evidence" value="ECO:0007669"/>
    <property type="project" value="InterPro"/>
</dbReference>
<dbReference type="Gene3D" id="1.20.1250.20">
    <property type="entry name" value="MFS general substrate transporter like domains"/>
    <property type="match status" value="1"/>
</dbReference>
<reference evidence="10" key="1">
    <citation type="submission" date="2023-01" db="EMBL/GenBank/DDBJ databases">
        <title>Key to firefly adult light organ development and bioluminescence: homeobox transcription factors regulate luciferase expression and transportation to peroxisome.</title>
        <authorList>
            <person name="Fu X."/>
        </authorList>
    </citation>
    <scope>NUCLEOTIDE SEQUENCE [LARGE SCALE GENOMIC DNA]</scope>
</reference>
<comment type="subcellular location">
    <subcellularLocation>
        <location evidence="1">Membrane</location>
        <topology evidence="1">Multi-pass membrane protein</topology>
    </subcellularLocation>
</comment>
<dbReference type="InterPro" id="IPR020846">
    <property type="entry name" value="MFS_dom"/>
</dbReference>
<keyword evidence="10" id="KW-1185">Reference proteome</keyword>
<evidence type="ECO:0000256" key="6">
    <source>
        <dbReference type="ARBA" id="ARBA00023136"/>
    </source>
</evidence>
<feature type="transmembrane region" description="Helical" evidence="7">
    <location>
        <begin position="158"/>
        <end position="189"/>
    </location>
</feature>
<proteinExistence type="inferred from homology"/>
<evidence type="ECO:0000313" key="9">
    <source>
        <dbReference type="EMBL" id="KAK4881273.1"/>
    </source>
</evidence>
<evidence type="ECO:0000256" key="2">
    <source>
        <dbReference type="ARBA" id="ARBA00008335"/>
    </source>
</evidence>
<feature type="transmembrane region" description="Helical" evidence="7">
    <location>
        <begin position="360"/>
        <end position="379"/>
    </location>
</feature>
<keyword evidence="4 7" id="KW-0812">Transmembrane</keyword>
<dbReference type="Pfam" id="PF00083">
    <property type="entry name" value="Sugar_tr"/>
    <property type="match status" value="1"/>
</dbReference>
<dbReference type="PANTHER" id="PTHR23511:SF5">
    <property type="entry name" value="MAJOR FACILITATOR-TYPE TRANSPORTER HXNZ-RELATED"/>
    <property type="match status" value="1"/>
</dbReference>
<dbReference type="Proteomes" id="UP001353858">
    <property type="component" value="Unassembled WGS sequence"/>
</dbReference>
<keyword evidence="5 7" id="KW-1133">Transmembrane helix</keyword>
<keyword evidence="3" id="KW-0813">Transport</keyword>
<evidence type="ECO:0000313" key="10">
    <source>
        <dbReference type="Proteomes" id="UP001353858"/>
    </source>
</evidence>
<dbReference type="InterPro" id="IPR005828">
    <property type="entry name" value="MFS_sugar_transport-like"/>
</dbReference>
<name>A0AAN7PBU1_9COLE</name>
<evidence type="ECO:0000256" key="7">
    <source>
        <dbReference type="SAM" id="Phobius"/>
    </source>
</evidence>
<protein>
    <recommendedName>
        <fullName evidence="8">Major facilitator superfamily (MFS) profile domain-containing protein</fullName>
    </recommendedName>
</protein>
<dbReference type="PANTHER" id="PTHR23511">
    <property type="entry name" value="SYNAPTIC VESICLE GLYCOPROTEIN 2"/>
    <property type="match status" value="1"/>
</dbReference>